<keyword evidence="9 11" id="KW-0472">Membrane</keyword>
<dbReference type="HOGENOM" id="CLU_070331_1_0_6"/>
<dbReference type="PANTHER" id="PTHR37468:SF1">
    <property type="entry name" value="SULFATE TRANSPORTER CYSZ"/>
    <property type="match status" value="1"/>
</dbReference>
<evidence type="ECO:0000256" key="4">
    <source>
        <dbReference type="ARBA" id="ARBA00022519"/>
    </source>
</evidence>
<evidence type="ECO:0000313" key="13">
    <source>
        <dbReference type="Proteomes" id="UP000000260"/>
    </source>
</evidence>
<evidence type="ECO:0000256" key="1">
    <source>
        <dbReference type="ARBA" id="ARBA00004141"/>
    </source>
</evidence>
<dbReference type="GO" id="GO:0005886">
    <property type="term" value="C:plasma membrane"/>
    <property type="evidence" value="ECO:0007669"/>
    <property type="project" value="UniProtKB-SubCell"/>
</dbReference>
<keyword evidence="8 11" id="KW-0764">Sulfate transport</keyword>
<dbReference type="GO" id="GO:0000103">
    <property type="term" value="P:sulfate assimilation"/>
    <property type="evidence" value="ECO:0007669"/>
    <property type="project" value="InterPro"/>
</dbReference>
<evidence type="ECO:0000256" key="5">
    <source>
        <dbReference type="ARBA" id="ARBA00022605"/>
    </source>
</evidence>
<dbReference type="InterPro" id="IPR022985">
    <property type="entry name" value="Sulfate_CysZ"/>
</dbReference>
<evidence type="ECO:0000256" key="2">
    <source>
        <dbReference type="ARBA" id="ARBA00022448"/>
    </source>
</evidence>
<comment type="similarity">
    <text evidence="11">Belongs to the CysZ family.</text>
</comment>
<protein>
    <recommendedName>
        <fullName evidence="11">Sulfate transporter CysZ</fullName>
    </recommendedName>
</protein>
<evidence type="ECO:0000256" key="10">
    <source>
        <dbReference type="ARBA" id="ARBA00023192"/>
    </source>
</evidence>
<dbReference type="NCBIfam" id="NF003433">
    <property type="entry name" value="PRK04949.1"/>
    <property type="match status" value="1"/>
</dbReference>
<keyword evidence="7 11" id="KW-1133">Transmembrane helix</keyword>
<keyword evidence="6 11" id="KW-0812">Transmembrane</keyword>
<dbReference type="GO" id="GO:0009675">
    <property type="term" value="F:high-affinity sulfate:proton symporter activity"/>
    <property type="evidence" value="ECO:0007669"/>
    <property type="project" value="TreeGrafter"/>
</dbReference>
<dbReference type="AlphaFoldDB" id="A7MKW2"/>
<evidence type="ECO:0000256" key="7">
    <source>
        <dbReference type="ARBA" id="ARBA00022989"/>
    </source>
</evidence>
<comment type="function">
    <text evidence="11">High affinity, high specificity proton-dependent sulfate transporter, which mediates sulfate uptake. Provides the sulfur source for the cysteine synthesis pathway.</text>
</comment>
<dbReference type="Proteomes" id="UP000000260">
    <property type="component" value="Chromosome"/>
</dbReference>
<gene>
    <name evidence="11" type="primary">cysZ</name>
    <name evidence="12" type="ordered locus">ESA_00832</name>
</gene>
<evidence type="ECO:0000256" key="11">
    <source>
        <dbReference type="HAMAP-Rule" id="MF_00468"/>
    </source>
</evidence>
<dbReference type="KEGG" id="esa:ESA_00832"/>
<keyword evidence="5 11" id="KW-0028">Amino-acid biosynthesis</keyword>
<keyword evidence="4 11" id="KW-0997">Cell inner membrane</keyword>
<keyword evidence="3 11" id="KW-1003">Cell membrane</keyword>
<dbReference type="PANTHER" id="PTHR37468">
    <property type="entry name" value="SULFATE TRANSPORTER CYSZ"/>
    <property type="match status" value="1"/>
</dbReference>
<dbReference type="InterPro" id="IPR059112">
    <property type="entry name" value="CysZ/EI24"/>
</dbReference>
<dbReference type="EMBL" id="CP000783">
    <property type="protein sequence ID" value="ABU76109.1"/>
    <property type="molecule type" value="Genomic_DNA"/>
</dbReference>
<reference evidence="12 13" key="1">
    <citation type="journal article" date="2010" name="PLoS ONE">
        <title>Genome sequence of Cronobacter sakazakii BAA-894 and comparative genomic hybridization analysis with other Cronobacter species.</title>
        <authorList>
            <person name="Kucerova E."/>
            <person name="Clifton S.W."/>
            <person name="Xia X.Q."/>
            <person name="Long F."/>
            <person name="Porwollik S."/>
            <person name="Fulton L."/>
            <person name="Fronick C."/>
            <person name="Minx P."/>
            <person name="Kyung K."/>
            <person name="Warren W."/>
            <person name="Fulton R."/>
            <person name="Feng D."/>
            <person name="Wollam A."/>
            <person name="Shah N."/>
            <person name="Bhonagiri V."/>
            <person name="Nash W.E."/>
            <person name="Hallsworth-Pepin K."/>
            <person name="Wilson R.K."/>
            <person name="McClelland M."/>
            <person name="Forsythe S.J."/>
        </authorList>
    </citation>
    <scope>NUCLEOTIDE SEQUENCE [LARGE SCALE GENOMIC DNA]</scope>
    <source>
        <strain evidence="12 13">ATCC BAA-894</strain>
    </source>
</reference>
<keyword evidence="13" id="KW-1185">Reference proteome</keyword>
<dbReference type="InterPro" id="IPR050480">
    <property type="entry name" value="CysZ-like"/>
</dbReference>
<dbReference type="GO" id="GO:0019344">
    <property type="term" value="P:cysteine biosynthetic process"/>
    <property type="evidence" value="ECO:0007669"/>
    <property type="project" value="UniProtKB-UniRule"/>
</dbReference>
<dbReference type="HAMAP" id="MF_00468">
    <property type="entry name" value="CysZ"/>
    <property type="match status" value="1"/>
</dbReference>
<evidence type="ECO:0000256" key="6">
    <source>
        <dbReference type="ARBA" id="ARBA00022692"/>
    </source>
</evidence>
<feature type="transmembrane region" description="Helical" evidence="11">
    <location>
        <begin position="138"/>
        <end position="159"/>
    </location>
</feature>
<keyword evidence="10 11" id="KW-0198">Cysteine biosynthesis</keyword>
<evidence type="ECO:0000256" key="8">
    <source>
        <dbReference type="ARBA" id="ARBA00023032"/>
    </source>
</evidence>
<comment type="subcellular location">
    <subcellularLocation>
        <location evidence="11">Cell inner membrane</location>
        <topology evidence="11">Multi-pass membrane protein</topology>
    </subcellularLocation>
    <subcellularLocation>
        <location evidence="1">Membrane</location>
        <topology evidence="1">Multi-pass membrane protein</topology>
    </subcellularLocation>
</comment>
<name>A7MKW2_CROS8</name>
<feature type="transmembrane region" description="Helical" evidence="11">
    <location>
        <begin position="210"/>
        <end position="230"/>
    </location>
</feature>
<organism evidence="12 13">
    <name type="scientific">Cronobacter sakazakii (strain ATCC BAA-894)</name>
    <name type="common">Enterobacter sakazakii</name>
    <dbReference type="NCBI Taxonomy" id="290339"/>
    <lineage>
        <taxon>Bacteria</taxon>
        <taxon>Pseudomonadati</taxon>
        <taxon>Pseudomonadota</taxon>
        <taxon>Gammaproteobacteria</taxon>
        <taxon>Enterobacterales</taxon>
        <taxon>Enterobacteriaceae</taxon>
        <taxon>Cronobacter</taxon>
    </lineage>
</organism>
<evidence type="ECO:0000256" key="9">
    <source>
        <dbReference type="ARBA" id="ARBA00023136"/>
    </source>
</evidence>
<accession>A7MKW2</accession>
<evidence type="ECO:0000313" key="12">
    <source>
        <dbReference type="EMBL" id="ABU76109.1"/>
    </source>
</evidence>
<feature type="transmembrane region" description="Helical" evidence="11">
    <location>
        <begin position="276"/>
        <end position="309"/>
    </location>
</feature>
<evidence type="ECO:0000256" key="3">
    <source>
        <dbReference type="ARBA" id="ARBA00022475"/>
    </source>
</evidence>
<keyword evidence="2 11" id="KW-0813">Transport</keyword>
<sequence length="320" mass="36279">MTANIYSLRVFAHYGKCKCALGFPDRKMKEIVLFAVFSTISRVAQISLSVKITGPRFGEANKELCGTMVSTTGAGSRSGLYYLSEGFRLISQPGIRRFVILPLLVNFLLMGGAFWWLFTRLDNWIPQLMSHVPDWLQWLNYLLWPLAVISIVLVFGYFFSTVANWIAAPFSGLLAEQLEARLTGATPPDTGILGIMKDLPRIMKREWQKLAWYLPRALVLLLLYFIPGIGQTVAPVLWFLFSAWMLSIQYCDYPFDNHKVPFKTMRAALRERKSLNMQFGALVSVFTLVPVLNLAIMPVAVCGATAMWVDCYRGKHASWR</sequence>
<dbReference type="Pfam" id="PF07264">
    <property type="entry name" value="EI24"/>
    <property type="match status" value="1"/>
</dbReference>
<feature type="transmembrane region" description="Helical" evidence="11">
    <location>
        <begin position="98"/>
        <end position="118"/>
    </location>
</feature>
<proteinExistence type="inferred from homology"/>